<organism evidence="2 3">
    <name type="scientific">Longimonas halophila</name>
    <dbReference type="NCBI Taxonomy" id="1469170"/>
    <lineage>
        <taxon>Bacteria</taxon>
        <taxon>Pseudomonadati</taxon>
        <taxon>Rhodothermota</taxon>
        <taxon>Rhodothermia</taxon>
        <taxon>Rhodothermales</taxon>
        <taxon>Salisaetaceae</taxon>
        <taxon>Longimonas</taxon>
    </lineage>
</organism>
<evidence type="ECO:0000313" key="3">
    <source>
        <dbReference type="Proteomes" id="UP000221024"/>
    </source>
</evidence>
<gene>
    <name evidence="2" type="ORF">CRI93_04310</name>
</gene>
<evidence type="ECO:0000313" key="2">
    <source>
        <dbReference type="EMBL" id="PEN08344.1"/>
    </source>
</evidence>
<name>A0A2H3NN51_9BACT</name>
<accession>A0A2H3NN51</accession>
<sequence length="111" mass="12117">MNGASAPFETDSILYALPESLRTPVQTLIAQVEAATRQIQALQAENERLRDRIKTLEKRRDVPPSAFVLSLDENDPDALDDELSAHIETIDALLDDLPTPHPPADDASSSA</sequence>
<dbReference type="Proteomes" id="UP000221024">
    <property type="component" value="Unassembled WGS sequence"/>
</dbReference>
<reference evidence="2 3" key="1">
    <citation type="submission" date="2017-10" db="EMBL/GenBank/DDBJ databases">
        <title>Draft genome of Longimonas halophila.</title>
        <authorList>
            <person name="Goh K.M."/>
            <person name="Shamsir M.S."/>
            <person name="Lim S.W."/>
        </authorList>
    </citation>
    <scope>NUCLEOTIDE SEQUENCE [LARGE SCALE GENOMIC DNA]</scope>
    <source>
        <strain evidence="2 3">KCTC 42399</strain>
    </source>
</reference>
<dbReference type="EMBL" id="PDEP01000003">
    <property type="protein sequence ID" value="PEN08344.1"/>
    <property type="molecule type" value="Genomic_DNA"/>
</dbReference>
<protein>
    <submittedName>
        <fullName evidence="2">Uncharacterized protein</fullName>
    </submittedName>
</protein>
<keyword evidence="1" id="KW-0175">Coiled coil</keyword>
<comment type="caution">
    <text evidence="2">The sequence shown here is derived from an EMBL/GenBank/DDBJ whole genome shotgun (WGS) entry which is preliminary data.</text>
</comment>
<proteinExistence type="predicted"/>
<feature type="coiled-coil region" evidence="1">
    <location>
        <begin position="25"/>
        <end position="59"/>
    </location>
</feature>
<dbReference type="AlphaFoldDB" id="A0A2H3NN51"/>
<keyword evidence="3" id="KW-1185">Reference proteome</keyword>
<evidence type="ECO:0000256" key="1">
    <source>
        <dbReference type="SAM" id="Coils"/>
    </source>
</evidence>